<comment type="caution">
    <text evidence="7">The sequence shown here is derived from an EMBL/GenBank/DDBJ whole genome shotgun (WGS) entry which is preliminary data.</text>
</comment>
<keyword evidence="5" id="KW-0472">Membrane</keyword>
<keyword evidence="4" id="KW-1133">Transmembrane helix</keyword>
<name>A0ABR1FF04_9ASCO</name>
<evidence type="ECO:0000256" key="2">
    <source>
        <dbReference type="ARBA" id="ARBA00007558"/>
    </source>
</evidence>
<dbReference type="EMBL" id="JBBJBU010000001">
    <property type="protein sequence ID" value="KAK7208420.1"/>
    <property type="molecule type" value="Genomic_DNA"/>
</dbReference>
<accession>A0ABR1FF04</accession>
<evidence type="ECO:0000259" key="6">
    <source>
        <dbReference type="Pfam" id="PF04884"/>
    </source>
</evidence>
<proteinExistence type="inferred from homology"/>
<keyword evidence="3" id="KW-0812">Transmembrane</keyword>
<comment type="similarity">
    <text evidence="2">Belongs to the RUS1 family.</text>
</comment>
<dbReference type="PANTHER" id="PTHR12770:SF31">
    <property type="entry name" value="RUS FAMILY MEMBER 1"/>
    <property type="match status" value="1"/>
</dbReference>
<evidence type="ECO:0000256" key="4">
    <source>
        <dbReference type="ARBA" id="ARBA00022989"/>
    </source>
</evidence>
<reference evidence="7 8" key="1">
    <citation type="submission" date="2024-03" db="EMBL/GenBank/DDBJ databases">
        <title>Genome-scale model development and genomic sequencing of the oleaginous clade Lipomyces.</title>
        <authorList>
            <consortium name="Lawrence Berkeley National Laboratory"/>
            <person name="Czajka J.J."/>
            <person name="Han Y."/>
            <person name="Kim J."/>
            <person name="Mondo S.J."/>
            <person name="Hofstad B.A."/>
            <person name="Robles A."/>
            <person name="Haridas S."/>
            <person name="Riley R."/>
            <person name="LaButti K."/>
            <person name="Pangilinan J."/>
            <person name="Andreopoulos W."/>
            <person name="Lipzen A."/>
            <person name="Yan J."/>
            <person name="Wang M."/>
            <person name="Ng V."/>
            <person name="Grigoriev I.V."/>
            <person name="Spatafora J.W."/>
            <person name="Magnuson J.K."/>
            <person name="Baker S.E."/>
            <person name="Pomraning K.R."/>
        </authorList>
    </citation>
    <scope>NUCLEOTIDE SEQUENCE [LARGE SCALE GENOMIC DNA]</scope>
    <source>
        <strain evidence="7 8">Phaff 52-87</strain>
    </source>
</reference>
<comment type="subcellular location">
    <subcellularLocation>
        <location evidence="1">Membrane</location>
    </subcellularLocation>
</comment>
<dbReference type="RefSeq" id="XP_064771453.1">
    <property type="nucleotide sequence ID" value="XM_064913977.1"/>
</dbReference>
<dbReference type="Proteomes" id="UP001498771">
    <property type="component" value="Unassembled WGS sequence"/>
</dbReference>
<evidence type="ECO:0000313" key="8">
    <source>
        <dbReference type="Proteomes" id="UP001498771"/>
    </source>
</evidence>
<protein>
    <submittedName>
        <fullName evidence="7">Vitamin B6 photo-protection and homoeostasis-domain-containing protein</fullName>
    </submittedName>
</protein>
<dbReference type="InterPro" id="IPR006968">
    <property type="entry name" value="RUS_fam"/>
</dbReference>
<evidence type="ECO:0000256" key="1">
    <source>
        <dbReference type="ARBA" id="ARBA00004370"/>
    </source>
</evidence>
<gene>
    <name evidence="7" type="ORF">BZA70DRAFT_287724</name>
</gene>
<evidence type="ECO:0000256" key="3">
    <source>
        <dbReference type="ARBA" id="ARBA00022692"/>
    </source>
</evidence>
<evidence type="ECO:0000313" key="7">
    <source>
        <dbReference type="EMBL" id="KAK7208420.1"/>
    </source>
</evidence>
<sequence length="552" mass="60399">MDSAHLVLEERDANGNFSKAFYDNALDAEKHLALPGDRRSSNPDPLHDLGRAPSRIVEVSANDKSVYQYLSIGGRRPSSSRVLRVLQFLISVFLPTGYPDSVTSDYVDYQIFDSIQAFASTIAALIGNRAVLTAVGVGDKNATSTSAMFITGLQETLGRLATISFAWKYGSTLEQECKKFRFVADLVYNAGVICDVCAPYFGVSRSTKIFFLCCSGVLKAVCGVMANGSRAALTQHFTDSERGSISDVSAKDASQETVISLMGMLVGAIIVPYVNTDIQIWTTLLLLITVHLTTNYWAVTSVVMDTLNRQRVNIVFAYLMDQTSPLMLESDLLDHQSVLPSRILSPKEVVKQERVLERDGLLRWGSGNTILGHASIGSFSEVYRILPSGMTVNELLHLFGDGKAGYVLWFEHGRVNGRKGSFVTVRGALIDVNHADDEDYANSDAAYYGVNPESKEAAETDTRELRAWVHALYLAKSIRALHHGSGDVTSLTAARDHVRRTLKIVDGLFDSSGLVADALRLRGWDLSRGRTMVVSGSVPRISVRGHVTSGER</sequence>
<dbReference type="InterPro" id="IPR054549">
    <property type="entry name" value="UVB_sens_RUS_dom"/>
</dbReference>
<dbReference type="PANTHER" id="PTHR12770">
    <property type="entry name" value="RUS1 FAMILY PROTEIN C16ORF58"/>
    <property type="match status" value="1"/>
</dbReference>
<dbReference type="GeneID" id="90039489"/>
<dbReference type="Pfam" id="PF04884">
    <property type="entry name" value="UVB_sens_prot"/>
    <property type="match status" value="1"/>
</dbReference>
<organism evidence="7 8">
    <name type="scientific">Myxozyma melibiosi</name>
    <dbReference type="NCBI Taxonomy" id="54550"/>
    <lineage>
        <taxon>Eukaryota</taxon>
        <taxon>Fungi</taxon>
        <taxon>Dikarya</taxon>
        <taxon>Ascomycota</taxon>
        <taxon>Saccharomycotina</taxon>
        <taxon>Lipomycetes</taxon>
        <taxon>Lipomycetales</taxon>
        <taxon>Lipomycetaceae</taxon>
        <taxon>Myxozyma</taxon>
    </lineage>
</organism>
<evidence type="ECO:0000256" key="5">
    <source>
        <dbReference type="ARBA" id="ARBA00023136"/>
    </source>
</evidence>
<feature type="domain" description="Protein root UVB sensitive/RUS" evidence="6">
    <location>
        <begin position="84"/>
        <end position="321"/>
    </location>
</feature>
<keyword evidence="8" id="KW-1185">Reference proteome</keyword>